<dbReference type="AlphaFoldDB" id="A0A951UA97"/>
<proteinExistence type="predicted"/>
<dbReference type="EMBL" id="JAHHIF010000018">
    <property type="protein sequence ID" value="MBW4545805.1"/>
    <property type="molecule type" value="Genomic_DNA"/>
</dbReference>
<sequence>MSVAQPIFILGSQCSFTSLVWAMLGQHPETYGVPELNLLLTETLEEFALSLRGSRQFQSHGLLRTIAQLYAGEQTLCSIDMAHRWIFNRLHSMTAEIYFELCHKVSPLRLVESSHVYATDLEILNRIYNTFPHAYFLHLLCHPRTQGESIMKIANGAMAILEDWIDYSTEPPVVEPQYGWYKLNSNILDFLKGVPASQKMTIRGEDIINEPCFNLENICRWLNLNWDESVSAALLRPQDSSYASYGPYGTHLGLDPHFLKYPALEAHKTTGVVKLEGRLSWRNDDKGFIPEVLQMAQEFGYE</sequence>
<dbReference type="SUPFAM" id="SSF52540">
    <property type="entry name" value="P-loop containing nucleoside triphosphate hydrolases"/>
    <property type="match status" value="1"/>
</dbReference>
<dbReference type="InterPro" id="IPR027417">
    <property type="entry name" value="P-loop_NTPase"/>
</dbReference>
<accession>A0A951UA97</accession>
<evidence type="ECO:0000313" key="1">
    <source>
        <dbReference type="EMBL" id="MBW4545805.1"/>
    </source>
</evidence>
<dbReference type="Pfam" id="PF13469">
    <property type="entry name" value="Sulfotransfer_3"/>
    <property type="match status" value="1"/>
</dbReference>
<reference evidence="1" key="1">
    <citation type="submission" date="2021-05" db="EMBL/GenBank/DDBJ databases">
        <authorList>
            <person name="Pietrasiak N."/>
            <person name="Ward R."/>
            <person name="Stajich J.E."/>
            <person name="Kurbessoian T."/>
        </authorList>
    </citation>
    <scope>NUCLEOTIDE SEQUENCE</scope>
    <source>
        <strain evidence="1">CPER-KK1</strain>
    </source>
</reference>
<dbReference type="Proteomes" id="UP000753908">
    <property type="component" value="Unassembled WGS sequence"/>
</dbReference>
<comment type="caution">
    <text evidence="1">The sequence shown here is derived from an EMBL/GenBank/DDBJ whole genome shotgun (WGS) entry which is preliminary data.</text>
</comment>
<evidence type="ECO:0000313" key="2">
    <source>
        <dbReference type="Proteomes" id="UP000753908"/>
    </source>
</evidence>
<dbReference type="Gene3D" id="3.40.50.300">
    <property type="entry name" value="P-loop containing nucleotide triphosphate hydrolases"/>
    <property type="match status" value="1"/>
</dbReference>
<organism evidence="1 2">
    <name type="scientific">Symplocastrum torsivum CPER-KK1</name>
    <dbReference type="NCBI Taxonomy" id="450513"/>
    <lineage>
        <taxon>Bacteria</taxon>
        <taxon>Bacillati</taxon>
        <taxon>Cyanobacteriota</taxon>
        <taxon>Cyanophyceae</taxon>
        <taxon>Oscillatoriophycideae</taxon>
        <taxon>Oscillatoriales</taxon>
        <taxon>Microcoleaceae</taxon>
        <taxon>Symplocastrum</taxon>
    </lineage>
</organism>
<reference evidence="1" key="2">
    <citation type="journal article" date="2022" name="Microbiol. Resour. Announc.">
        <title>Metagenome Sequencing to Explore Phylogenomics of Terrestrial Cyanobacteria.</title>
        <authorList>
            <person name="Ward R.D."/>
            <person name="Stajich J.E."/>
            <person name="Johansen J.R."/>
            <person name="Huntemann M."/>
            <person name="Clum A."/>
            <person name="Foster B."/>
            <person name="Foster B."/>
            <person name="Roux S."/>
            <person name="Palaniappan K."/>
            <person name="Varghese N."/>
            <person name="Mukherjee S."/>
            <person name="Reddy T.B.K."/>
            <person name="Daum C."/>
            <person name="Copeland A."/>
            <person name="Chen I.A."/>
            <person name="Ivanova N.N."/>
            <person name="Kyrpides N.C."/>
            <person name="Shapiro N."/>
            <person name="Eloe-Fadrosh E.A."/>
            <person name="Pietrasiak N."/>
        </authorList>
    </citation>
    <scope>NUCLEOTIDE SEQUENCE</scope>
    <source>
        <strain evidence="1">CPER-KK1</strain>
    </source>
</reference>
<name>A0A951UA97_9CYAN</name>
<gene>
    <name evidence="1" type="ORF">KME25_15360</name>
</gene>
<protein>
    <submittedName>
        <fullName evidence="1">Sulfotransferase</fullName>
    </submittedName>
</protein>